<feature type="transmembrane region" description="Helical" evidence="1">
    <location>
        <begin position="12"/>
        <end position="31"/>
    </location>
</feature>
<dbReference type="InParanoid" id="A0A1X7TAS4"/>
<dbReference type="EnsemblMetazoa" id="Aqu2.1.11649_001">
    <property type="protein sequence ID" value="Aqu2.1.11649_001"/>
    <property type="gene ID" value="Aqu2.1.11649"/>
</dbReference>
<accession>A0A1X7TAS4</accession>
<dbReference type="AlphaFoldDB" id="A0A1X7TAS4"/>
<evidence type="ECO:0000313" key="2">
    <source>
        <dbReference type="EnsemblMetazoa" id="Aqu2.1.11649_001"/>
    </source>
</evidence>
<organism evidence="2">
    <name type="scientific">Amphimedon queenslandica</name>
    <name type="common">Sponge</name>
    <dbReference type="NCBI Taxonomy" id="400682"/>
    <lineage>
        <taxon>Eukaryota</taxon>
        <taxon>Metazoa</taxon>
        <taxon>Porifera</taxon>
        <taxon>Demospongiae</taxon>
        <taxon>Heteroscleromorpha</taxon>
        <taxon>Haplosclerida</taxon>
        <taxon>Niphatidae</taxon>
        <taxon>Amphimedon</taxon>
    </lineage>
</organism>
<name>A0A1X7TAS4_AMPQE</name>
<sequence length="96" mass="11156">LMKHIVFQNGEHVLDMHALMLMLIIILFYLYNRSKDFRTTYGKIHEIWALVPQHVPFMAYTSTATKSVRDDVVSLLDMKGCEVISTCPDRPNIFLL</sequence>
<keyword evidence="1" id="KW-0812">Transmembrane</keyword>
<keyword evidence="1" id="KW-0472">Membrane</keyword>
<proteinExistence type="predicted"/>
<keyword evidence="1" id="KW-1133">Transmembrane helix</keyword>
<dbReference type="InterPro" id="IPR027417">
    <property type="entry name" value="P-loop_NTPase"/>
</dbReference>
<evidence type="ECO:0000256" key="1">
    <source>
        <dbReference type="SAM" id="Phobius"/>
    </source>
</evidence>
<dbReference type="Gene3D" id="3.40.50.300">
    <property type="entry name" value="P-loop containing nucleotide triphosphate hydrolases"/>
    <property type="match status" value="1"/>
</dbReference>
<reference evidence="2" key="1">
    <citation type="submission" date="2017-05" db="UniProtKB">
        <authorList>
            <consortium name="EnsemblMetazoa"/>
        </authorList>
    </citation>
    <scope>IDENTIFICATION</scope>
</reference>
<protein>
    <submittedName>
        <fullName evidence="2">Uncharacterized protein</fullName>
    </submittedName>
</protein>